<dbReference type="OrthoDB" id="10252171at2759"/>
<proteinExistence type="inferred from homology"/>
<dbReference type="CDD" id="cd00180">
    <property type="entry name" value="PKc"/>
    <property type="match status" value="1"/>
</dbReference>
<evidence type="ECO:0000256" key="2">
    <source>
        <dbReference type="ARBA" id="ARBA00022840"/>
    </source>
</evidence>
<keyword evidence="2 3" id="KW-0067">ATP-binding</keyword>
<evidence type="ECO:0000256" key="1">
    <source>
        <dbReference type="ARBA" id="ARBA00022741"/>
    </source>
</evidence>
<evidence type="ECO:0000313" key="7">
    <source>
        <dbReference type="EMBL" id="OTA08798.1"/>
    </source>
</evidence>
<dbReference type="GO" id="GO:0005524">
    <property type="term" value="F:ATP binding"/>
    <property type="evidence" value="ECO:0007669"/>
    <property type="project" value="UniProtKB-UniRule"/>
</dbReference>
<dbReference type="EMBL" id="LFMI01000877">
    <property type="protein sequence ID" value="OTA08798.1"/>
    <property type="molecule type" value="Genomic_DNA"/>
</dbReference>
<dbReference type="InterPro" id="IPR011009">
    <property type="entry name" value="Kinase-like_dom_sf"/>
</dbReference>
<keyword evidence="4" id="KW-0808">Transferase</keyword>
<keyword evidence="4" id="KW-0723">Serine/threonine-protein kinase</keyword>
<evidence type="ECO:0000256" key="4">
    <source>
        <dbReference type="RuleBase" id="RU000304"/>
    </source>
</evidence>
<dbReference type="PROSITE" id="PS50011">
    <property type="entry name" value="PROTEIN_KINASE_DOM"/>
    <property type="match status" value="1"/>
</dbReference>
<feature type="region of interest" description="Disordered" evidence="5">
    <location>
        <begin position="351"/>
        <end position="370"/>
    </location>
</feature>
<dbReference type="Pfam" id="PF00069">
    <property type="entry name" value="Pkinase"/>
    <property type="match status" value="1"/>
</dbReference>
<evidence type="ECO:0000313" key="8">
    <source>
        <dbReference type="Proteomes" id="UP000219286"/>
    </source>
</evidence>
<dbReference type="PROSITE" id="PS00108">
    <property type="entry name" value="PROTEIN_KINASE_ST"/>
    <property type="match status" value="1"/>
</dbReference>
<feature type="region of interest" description="Disordered" evidence="5">
    <location>
        <begin position="1"/>
        <end position="50"/>
    </location>
</feature>
<protein>
    <recommendedName>
        <fullName evidence="6">Protein kinase domain-containing protein</fullName>
    </recommendedName>
</protein>
<evidence type="ECO:0000256" key="3">
    <source>
        <dbReference type="PROSITE-ProRule" id="PRU10141"/>
    </source>
</evidence>
<evidence type="ECO:0000256" key="5">
    <source>
        <dbReference type="SAM" id="MobiDB-lite"/>
    </source>
</evidence>
<dbReference type="GO" id="GO:0004674">
    <property type="term" value="F:protein serine/threonine kinase activity"/>
    <property type="evidence" value="ECO:0007669"/>
    <property type="project" value="UniProtKB-KW"/>
</dbReference>
<dbReference type="InterPro" id="IPR017441">
    <property type="entry name" value="Protein_kinase_ATP_BS"/>
</dbReference>
<keyword evidence="4" id="KW-0418">Kinase</keyword>
<feature type="domain" description="Protein kinase" evidence="6">
    <location>
        <begin position="61"/>
        <end position="335"/>
    </location>
</feature>
<sequence length="370" mass="41878">MPSRKVRGPSPAPTSPSELSQARDSWSRSPDWDDPRDCGHWHKEDESVSMENVPEVIPGKYLRGTVIGQGGWSTVIKVKRTEDGKLFAGKKSQTPEQLYKESKRLRKWEHVSHPPSLSERTELTILLCRSQPNIVKVMELYKQDSDEENNLLIMELCAKGTLQMRIEWYFEPMGMLDIVSTIVQVADALVYMHGKGFFHADIKPRNIFVRRFDPIDVALGDCSDCKVHGKYEGPRTGTSDFWSPDMVAYNRHSGKSDDIWALGVTLLAMMGQKPRKDKTDVAKFQYPSRCANYAQELTRLNPGNALVELVSKMLIKKARERPTAEKCLDMATKIMEGMGEDEKMAGGVNGLGLTSPEKHRPLEAPQVYHW</sequence>
<comment type="similarity">
    <text evidence="4">Belongs to the protein kinase superfamily.</text>
</comment>
<dbReference type="InterPro" id="IPR053235">
    <property type="entry name" value="Ser_Thr_kinase"/>
</dbReference>
<dbReference type="PROSITE" id="PS00107">
    <property type="entry name" value="PROTEIN_KINASE_ATP"/>
    <property type="match status" value="1"/>
</dbReference>
<dbReference type="Proteomes" id="UP000219286">
    <property type="component" value="Unassembled WGS sequence"/>
</dbReference>
<dbReference type="GO" id="GO:0005737">
    <property type="term" value="C:cytoplasm"/>
    <property type="evidence" value="ECO:0007669"/>
    <property type="project" value="TreeGrafter"/>
</dbReference>
<name>A0A2H2ZT51_TRIPA</name>
<feature type="compositionally biased region" description="Basic and acidic residues" evidence="5">
    <location>
        <begin position="30"/>
        <end position="46"/>
    </location>
</feature>
<dbReference type="SMART" id="SM00220">
    <property type="entry name" value="S_TKc"/>
    <property type="match status" value="1"/>
</dbReference>
<keyword evidence="8" id="KW-1185">Reference proteome</keyword>
<keyword evidence="1 3" id="KW-0547">Nucleotide-binding</keyword>
<evidence type="ECO:0000259" key="6">
    <source>
        <dbReference type="PROSITE" id="PS50011"/>
    </source>
</evidence>
<reference evidence="7 8" key="1">
    <citation type="journal article" date="2015" name="Genome Announc.">
        <title>Genome sequence and annotation of Trichoderma parareesei, the ancestor of the cellulase producer Trichoderma reesei.</title>
        <authorList>
            <person name="Yang D."/>
            <person name="Pomraning K."/>
            <person name="Kopchinskiy A."/>
            <person name="Karimi Aghcheh R."/>
            <person name="Atanasova L."/>
            <person name="Chenthamara K."/>
            <person name="Baker S.E."/>
            <person name="Zhang R."/>
            <person name="Shen Q."/>
            <person name="Freitag M."/>
            <person name="Kubicek C.P."/>
            <person name="Druzhinina I.S."/>
        </authorList>
    </citation>
    <scope>NUCLEOTIDE SEQUENCE [LARGE SCALE GENOMIC DNA]</scope>
    <source>
        <strain evidence="7 8">CBS 125925</strain>
    </source>
</reference>
<dbReference type="PANTHER" id="PTHR24361">
    <property type="entry name" value="MITOGEN-ACTIVATED KINASE KINASE KINASE"/>
    <property type="match status" value="1"/>
</dbReference>
<organism evidence="7 8">
    <name type="scientific">Trichoderma parareesei</name>
    <name type="common">Filamentous fungus</name>
    <dbReference type="NCBI Taxonomy" id="858221"/>
    <lineage>
        <taxon>Eukaryota</taxon>
        <taxon>Fungi</taxon>
        <taxon>Dikarya</taxon>
        <taxon>Ascomycota</taxon>
        <taxon>Pezizomycotina</taxon>
        <taxon>Sordariomycetes</taxon>
        <taxon>Hypocreomycetidae</taxon>
        <taxon>Hypocreales</taxon>
        <taxon>Hypocreaceae</taxon>
        <taxon>Trichoderma</taxon>
    </lineage>
</organism>
<dbReference type="InterPro" id="IPR000719">
    <property type="entry name" value="Prot_kinase_dom"/>
</dbReference>
<dbReference type="Gene3D" id="3.30.200.20">
    <property type="entry name" value="Phosphorylase Kinase, domain 1"/>
    <property type="match status" value="1"/>
</dbReference>
<dbReference type="SUPFAM" id="SSF56112">
    <property type="entry name" value="Protein kinase-like (PK-like)"/>
    <property type="match status" value="1"/>
</dbReference>
<accession>A0A2H2ZT51</accession>
<dbReference type="Gene3D" id="1.10.510.10">
    <property type="entry name" value="Transferase(Phosphotransferase) domain 1"/>
    <property type="match status" value="1"/>
</dbReference>
<dbReference type="AlphaFoldDB" id="A0A2H2ZT51"/>
<gene>
    <name evidence="7" type="ORF">A9Z42_0005140</name>
</gene>
<feature type="binding site" evidence="3">
    <location>
        <position position="90"/>
    </location>
    <ligand>
        <name>ATP</name>
        <dbReference type="ChEBI" id="CHEBI:30616"/>
    </ligand>
</feature>
<comment type="caution">
    <text evidence="7">The sequence shown here is derived from an EMBL/GenBank/DDBJ whole genome shotgun (WGS) entry which is preliminary data.</text>
</comment>
<dbReference type="InterPro" id="IPR008271">
    <property type="entry name" value="Ser/Thr_kinase_AS"/>
</dbReference>